<name>A0A841JVK1_9BACT</name>
<keyword evidence="8" id="KW-1185">Reference proteome</keyword>
<dbReference type="Proteomes" id="UP000538666">
    <property type="component" value="Unassembled WGS sequence"/>
</dbReference>
<dbReference type="GO" id="GO:0030976">
    <property type="term" value="F:thiamine pyrophosphate binding"/>
    <property type="evidence" value="ECO:0007669"/>
    <property type="project" value="InterPro"/>
</dbReference>
<dbReference type="GO" id="GO:0050660">
    <property type="term" value="F:flavin adenine dinucleotide binding"/>
    <property type="evidence" value="ECO:0007669"/>
    <property type="project" value="TreeGrafter"/>
</dbReference>
<feature type="domain" description="Thiamine pyrophosphate enzyme central" evidence="4">
    <location>
        <begin position="188"/>
        <end position="320"/>
    </location>
</feature>
<keyword evidence="2 3" id="KW-0786">Thiamine pyrophosphate</keyword>
<accession>A0A841JVK1</accession>
<dbReference type="AlphaFoldDB" id="A0A841JVK1"/>
<dbReference type="SUPFAM" id="SSF52518">
    <property type="entry name" value="Thiamin diphosphate-binding fold (THDP-binding)"/>
    <property type="match status" value="2"/>
</dbReference>
<dbReference type="InterPro" id="IPR029061">
    <property type="entry name" value="THDP-binding"/>
</dbReference>
<keyword evidence="7" id="KW-0456">Lyase</keyword>
<feature type="domain" description="Thiamine pyrophosphate enzyme TPP-binding" evidence="5">
    <location>
        <begin position="383"/>
        <end position="521"/>
    </location>
</feature>
<sequence>MATVREVLFELMRKLDMTKIFGNVGSTEEPMLKEFPSDFQYVLALQESVAVAMADAYSQASGKVAHVNLHTAAGSGNGMGNIETAFYNRTPMIITAGQHMREMLIHEPYLTNKNPYQQAQPWVKWSYEPARAEDVPAAFFRAYATAIQAPAGPVYLSLPMDDMDKECPVLPQLRIVEPRLSAGKDVLQPVADALAAAKTPALVFGGAIDQTGGWYDAIALAEKVKAAVWAAPFEGRPGFPENHPLYQGGLLSGMSSVCKQLEGYDLVVVIGAPVFRYYPYAPGHPLPQGTKLIHLSDSAEETARAVVGDSVVCDPARACATLVELLPVTWRKAPLPLPPSPEPTVGEIITADYLYHTVEKLRPKNSVIVQESLSTLGPLHDRIRISQPRSFFSMFSGVLGYGLPAAGGVALAERDLGTNRKVICLMGDGATQYVIQSFWTAAQHKLPVFYIILRNHAYNILKAFSTYLVAPEVPGFDLPGIDTVQLAKGYGCEGDYVSKPSELEAAILKGLAFPGPYVLQVEVDATLLPLLGEIGPKTQYSDEPIADSQSLQRQEA</sequence>
<feature type="domain" description="Thiamine pyrophosphate enzyme N-terminal TPP-binding" evidence="6">
    <location>
        <begin position="3"/>
        <end position="103"/>
    </location>
</feature>
<dbReference type="NCBIfam" id="NF005485">
    <property type="entry name" value="PRK07092.1"/>
    <property type="match status" value="1"/>
</dbReference>
<dbReference type="Pfam" id="PF00205">
    <property type="entry name" value="TPP_enzyme_M"/>
    <property type="match status" value="1"/>
</dbReference>
<dbReference type="CDD" id="cd07035">
    <property type="entry name" value="TPP_PYR_POX_like"/>
    <property type="match status" value="1"/>
</dbReference>
<dbReference type="Gene3D" id="3.40.50.1220">
    <property type="entry name" value="TPP-binding domain"/>
    <property type="match status" value="1"/>
</dbReference>
<dbReference type="Gene3D" id="3.40.50.970">
    <property type="match status" value="2"/>
</dbReference>
<protein>
    <submittedName>
        <fullName evidence="7">Benzoylformate decarboxylase</fullName>
        <ecNumber evidence="7">4.1.1.7</ecNumber>
    </submittedName>
</protein>
<dbReference type="Pfam" id="PF02776">
    <property type="entry name" value="TPP_enzyme_N"/>
    <property type="match status" value="1"/>
</dbReference>
<evidence type="ECO:0000259" key="6">
    <source>
        <dbReference type="Pfam" id="PF02776"/>
    </source>
</evidence>
<dbReference type="SUPFAM" id="SSF52467">
    <property type="entry name" value="DHS-like NAD/FAD-binding domain"/>
    <property type="match status" value="1"/>
</dbReference>
<evidence type="ECO:0000259" key="5">
    <source>
        <dbReference type="Pfam" id="PF02775"/>
    </source>
</evidence>
<proteinExistence type="inferred from homology"/>
<dbReference type="EMBL" id="JACHEK010000004">
    <property type="protein sequence ID" value="MBB6144497.1"/>
    <property type="molecule type" value="Genomic_DNA"/>
</dbReference>
<dbReference type="GO" id="GO:0050695">
    <property type="term" value="F:benzoylformate decarboxylase activity"/>
    <property type="evidence" value="ECO:0007669"/>
    <property type="project" value="UniProtKB-EC"/>
</dbReference>
<evidence type="ECO:0000256" key="3">
    <source>
        <dbReference type="RuleBase" id="RU362132"/>
    </source>
</evidence>
<dbReference type="InterPro" id="IPR012000">
    <property type="entry name" value="Thiamin_PyroP_enz_cen_dom"/>
</dbReference>
<dbReference type="CDD" id="cd02002">
    <property type="entry name" value="TPP_BFDC"/>
    <property type="match status" value="1"/>
</dbReference>
<dbReference type="InterPro" id="IPR029035">
    <property type="entry name" value="DHS-like_NAD/FAD-binding_dom"/>
</dbReference>
<evidence type="ECO:0000259" key="4">
    <source>
        <dbReference type="Pfam" id="PF00205"/>
    </source>
</evidence>
<dbReference type="InterPro" id="IPR012001">
    <property type="entry name" value="Thiamin_PyroP_enz_TPP-bd_dom"/>
</dbReference>
<dbReference type="Pfam" id="PF02775">
    <property type="entry name" value="TPP_enzyme_C"/>
    <property type="match status" value="1"/>
</dbReference>
<dbReference type="OrthoDB" id="4494979at2"/>
<dbReference type="EC" id="4.1.1.7" evidence="7"/>
<dbReference type="GO" id="GO:0003984">
    <property type="term" value="F:acetolactate synthase activity"/>
    <property type="evidence" value="ECO:0007669"/>
    <property type="project" value="TreeGrafter"/>
</dbReference>
<dbReference type="InterPro" id="IPR011766">
    <property type="entry name" value="TPP_enzyme_TPP-bd"/>
</dbReference>
<dbReference type="RefSeq" id="WP_082125380.1">
    <property type="nucleotide sequence ID" value="NZ_JACHEK010000004.1"/>
</dbReference>
<evidence type="ECO:0000313" key="7">
    <source>
        <dbReference type="EMBL" id="MBB6144497.1"/>
    </source>
</evidence>
<dbReference type="PANTHER" id="PTHR18968">
    <property type="entry name" value="THIAMINE PYROPHOSPHATE ENZYMES"/>
    <property type="match status" value="1"/>
</dbReference>
<evidence type="ECO:0000256" key="1">
    <source>
        <dbReference type="ARBA" id="ARBA00007812"/>
    </source>
</evidence>
<dbReference type="GO" id="GO:0019752">
    <property type="term" value="P:carboxylic acid metabolic process"/>
    <property type="evidence" value="ECO:0007669"/>
    <property type="project" value="UniProtKB-ARBA"/>
</dbReference>
<evidence type="ECO:0000256" key="2">
    <source>
        <dbReference type="ARBA" id="ARBA00023052"/>
    </source>
</evidence>
<dbReference type="GO" id="GO:0000287">
    <property type="term" value="F:magnesium ion binding"/>
    <property type="evidence" value="ECO:0007669"/>
    <property type="project" value="InterPro"/>
</dbReference>
<gene>
    <name evidence="7" type="ORF">HNQ77_002449</name>
</gene>
<organism evidence="7 8">
    <name type="scientific">Silvibacterium bohemicum</name>
    <dbReference type="NCBI Taxonomy" id="1577686"/>
    <lineage>
        <taxon>Bacteria</taxon>
        <taxon>Pseudomonadati</taxon>
        <taxon>Acidobacteriota</taxon>
        <taxon>Terriglobia</taxon>
        <taxon>Terriglobales</taxon>
        <taxon>Acidobacteriaceae</taxon>
        <taxon>Silvibacterium</taxon>
    </lineage>
</organism>
<dbReference type="InterPro" id="IPR045229">
    <property type="entry name" value="TPP_enz"/>
</dbReference>
<evidence type="ECO:0000313" key="8">
    <source>
        <dbReference type="Proteomes" id="UP000538666"/>
    </source>
</evidence>
<comment type="caution">
    <text evidence="7">The sequence shown here is derived from an EMBL/GenBank/DDBJ whole genome shotgun (WGS) entry which is preliminary data.</text>
</comment>
<reference evidence="7 8" key="1">
    <citation type="submission" date="2020-08" db="EMBL/GenBank/DDBJ databases">
        <title>Genomic Encyclopedia of Type Strains, Phase IV (KMG-IV): sequencing the most valuable type-strain genomes for metagenomic binning, comparative biology and taxonomic classification.</title>
        <authorList>
            <person name="Goeker M."/>
        </authorList>
    </citation>
    <scope>NUCLEOTIDE SEQUENCE [LARGE SCALE GENOMIC DNA]</scope>
    <source>
        <strain evidence="7 8">DSM 103733</strain>
    </source>
</reference>
<dbReference type="PANTHER" id="PTHR18968:SF86">
    <property type="entry name" value="ACETOLACTATE SYNTHASE LARGE SUBUNIT ILVX-RELATED"/>
    <property type="match status" value="1"/>
</dbReference>
<comment type="similarity">
    <text evidence="1 3">Belongs to the TPP enzyme family.</text>
</comment>